<comment type="similarity">
    <text evidence="1">Belongs to the pectinesterase family.</text>
</comment>
<dbReference type="RefSeq" id="WP_272225848.1">
    <property type="nucleotide sequence ID" value="NZ_JAQONE010000027.1"/>
</dbReference>
<dbReference type="PANTHER" id="PTHR31321:SF57">
    <property type="entry name" value="PECTINESTERASE 53-RELATED"/>
    <property type="match status" value="1"/>
</dbReference>
<reference evidence="8" key="1">
    <citation type="submission" date="2023-01" db="EMBL/GenBank/DDBJ databases">
        <title>Genome analysis of 13 Lactobacillus isolated from gut of wild boar.</title>
        <authorList>
            <person name="Papp P."/>
            <person name="Libisch B."/>
            <person name="Nagy T."/>
            <person name="Olasz F."/>
        </authorList>
    </citation>
    <scope>NUCLEOTIDE SEQUENCE</scope>
    <source>
        <strain evidence="8">F146</strain>
    </source>
</reference>
<keyword evidence="3" id="KW-0378">Hydrolase</keyword>
<evidence type="ECO:0000256" key="6">
    <source>
        <dbReference type="SAM" id="MobiDB-lite"/>
    </source>
</evidence>
<evidence type="ECO:0000256" key="2">
    <source>
        <dbReference type="ARBA" id="ARBA00022737"/>
    </source>
</evidence>
<dbReference type="PANTHER" id="PTHR31321">
    <property type="entry name" value="ACYL-COA THIOESTER HYDROLASE YBHC-RELATED"/>
    <property type="match status" value="1"/>
</dbReference>
<name>A0AAJ1HTY4_LIMMU</name>
<dbReference type="GO" id="GO:0042545">
    <property type="term" value="P:cell wall modification"/>
    <property type="evidence" value="ECO:0007669"/>
    <property type="project" value="InterPro"/>
</dbReference>
<dbReference type="EMBL" id="JAQONE010000027">
    <property type="protein sequence ID" value="MDC2830663.1"/>
    <property type="molecule type" value="Genomic_DNA"/>
</dbReference>
<evidence type="ECO:0000313" key="8">
    <source>
        <dbReference type="EMBL" id="MDC2830663.1"/>
    </source>
</evidence>
<proteinExistence type="inferred from homology"/>
<evidence type="ECO:0000259" key="7">
    <source>
        <dbReference type="Pfam" id="PF01095"/>
    </source>
</evidence>
<dbReference type="Pfam" id="PF01095">
    <property type="entry name" value="Pectinesterase"/>
    <property type="match status" value="1"/>
</dbReference>
<dbReference type="PROSITE" id="PS00503">
    <property type="entry name" value="PECTINESTERASE_2"/>
    <property type="match status" value="1"/>
</dbReference>
<dbReference type="SUPFAM" id="SSF51126">
    <property type="entry name" value="Pectin lyase-like"/>
    <property type="match status" value="1"/>
</dbReference>
<sequence>MSSIETASVSSEQTQTAEANTVDSISSLKASTTNESVALAANKEQSSVNNQTTADDQNNNLVPNNNTQNATVSKDAQSATANTSASNTTTAQIGTLSVNQVSGTTEVRQDGHWYLKDFQGNYLNGWQKLADNRIVYYDPQNNQMQYGLQTVNDKIYYFNTWSGEMYTSREAQINGKWYNFTSDGSASTGFTKLASGKTVYYNAQGQMQYGLQTINGKIYYFNPWSGEMYAGKEAQINGKWYNFTSDGSASTGFTKLASGKTVYYNAQGQMQYGLQTINGKIYYFNTWSGEMYAGKEAQINGKWYNFTSDGSASTGFTKLASGKTVYYNAQGQMQYGLQTINGKIYYFNTWSGEMYAGKEAQINGKWYNFTSDGSTSTGFTKLASGKTVYYNAQGQMQYGLQTINGKIYYFNPWSGEMYAGKEAQINGKWYNFTSDGSASTGFTKMSNGRLVYYNADGQMQYGEQKINGKWYHFQTDNGNAARGWYTLEDGRQVYYDVDDAGNGQGMLHGLGKVGNDYYYFNNATGAKETGLKTLNGQTYNFAGNNGQALLSQFWTNNNQTYYFNQQGQMVKNQQLTIAGEQWQFDADGVGTKVAATIADNWNFDKKANAELNNLGNIEGTTGEYNGLLIDASKAGAKFSPRDAGDTQVNANTVISVPIKANQYGTQITIELSGGTADLTTSQGSQIGLKGTFVLTVPAMASDGTFAITFNSTAYLKNLKVDYLTQAPEEYPGTPSNVKAEDTNWNLAAGSKQIAVAQNSRAEYSGLKIDASTAGAKFAPRDNNDGTGLDTQINSGTIIYVPIAVNQNGATLKLTGQKSADLTIMVNNQEVTLGNEIKLNATSTPTYLKIQFNGTGSAYLTDIAVHYDAAYPGTPTVSAKDTDWNLSNDNSRPTVQNNQGEYNGLKIDGTNGKFAPRSMDTQVNGGTIIYIPIAADAKGAKVTISGTANGQTLTLDDQAVTLGQAISVDSTSAHYLKLLVTGTGSAYLTDIAVDYGSDTTNDFPGTLPTGKAEDTSWDLAQAGDRPSAEKTTVSYNGLQIDASNGKFSPRTTGDTQVNNGTIIYIPLYQDAKGATLKISGMANGQTLTLDGQSIALGTPITLDATTARYLKLAVTGTGSAYLTGIDLDYLSDDSYQTHVVKVGVNEQYQTIQSALDANQSSLKDRLVLEIDPGTYKEAVQVNKPGVIFKNTDLTGQKAVIITYNNYSSNTFDANGNFVPQDSHDLGTSKCGTVIVTAAATGFSAENITFENSYNVTDHTKEGEQTPAVAFDSLADQVYLKNCNLIGRQDTVYLQGKGNRVYISGGKIEGTVDFVFGDANALIENATINMAYFNGRKTGYFAAPNTAKGQAGLVFSNCQLTVDSQYGSNAAIYLARPWQTTVQTTSKVVNGKTILTAYDPNTKDSKYADTSSAATFVNCQLPANLAQNEFGIWTGKYEDASGKQSTVDITYHPDVRFVEFNNGTVTAEKRLTDEKNNVLGTIQTGDANAYLKQVLSAMKIGTAAGDWQPIDKL</sequence>
<dbReference type="InterPro" id="IPR033131">
    <property type="entry name" value="Pectinesterase_Asp_AS"/>
</dbReference>
<organism evidence="8 9">
    <name type="scientific">Limosilactobacillus mucosae</name>
    <name type="common">Lactobacillus mucosae</name>
    <dbReference type="NCBI Taxonomy" id="97478"/>
    <lineage>
        <taxon>Bacteria</taxon>
        <taxon>Bacillati</taxon>
        <taxon>Bacillota</taxon>
        <taxon>Bacilli</taxon>
        <taxon>Lactobacillales</taxon>
        <taxon>Lactobacillaceae</taxon>
        <taxon>Limosilactobacillus</taxon>
    </lineage>
</organism>
<feature type="region of interest" description="Disordered" evidence="6">
    <location>
        <begin position="1"/>
        <end position="25"/>
    </location>
</feature>
<feature type="domain" description="Pectinesterase catalytic" evidence="7">
    <location>
        <begin position="1143"/>
        <end position="1381"/>
    </location>
</feature>
<evidence type="ECO:0000256" key="4">
    <source>
        <dbReference type="ARBA" id="ARBA00023085"/>
    </source>
</evidence>
<dbReference type="Pfam" id="PF19127">
    <property type="entry name" value="Choline_bind_3"/>
    <property type="match status" value="5"/>
</dbReference>
<dbReference type="Proteomes" id="UP001220670">
    <property type="component" value="Unassembled WGS sequence"/>
</dbReference>
<keyword evidence="4" id="KW-0063">Aspartyl esterase</keyword>
<accession>A0AAJ1HTY4</accession>
<keyword evidence="2" id="KW-0677">Repeat</keyword>
<dbReference type="Gene3D" id="2.10.270.10">
    <property type="entry name" value="Cholin Binding"/>
    <property type="match status" value="5"/>
</dbReference>
<feature type="region of interest" description="Disordered" evidence="6">
    <location>
        <begin position="880"/>
        <end position="900"/>
    </location>
</feature>
<dbReference type="InterPro" id="IPR018337">
    <property type="entry name" value="Cell_wall/Cho-bd_repeat"/>
</dbReference>
<feature type="compositionally biased region" description="Low complexity" evidence="6">
    <location>
        <begin position="49"/>
        <end position="69"/>
    </location>
</feature>
<evidence type="ECO:0000313" key="9">
    <source>
        <dbReference type="Proteomes" id="UP001220670"/>
    </source>
</evidence>
<dbReference type="InterPro" id="IPR000070">
    <property type="entry name" value="Pectinesterase_cat"/>
</dbReference>
<dbReference type="GO" id="GO:0009279">
    <property type="term" value="C:cell outer membrane"/>
    <property type="evidence" value="ECO:0007669"/>
    <property type="project" value="TreeGrafter"/>
</dbReference>
<dbReference type="Pfam" id="PF01473">
    <property type="entry name" value="Choline_bind_1"/>
    <property type="match status" value="1"/>
</dbReference>
<dbReference type="Gene3D" id="2.160.20.10">
    <property type="entry name" value="Single-stranded right-handed beta-helix, Pectin lyase-like"/>
    <property type="match status" value="1"/>
</dbReference>
<comment type="caution">
    <text evidence="8">The sequence shown here is derived from an EMBL/GenBank/DDBJ whole genome shotgun (WGS) entry which is preliminary data.</text>
</comment>
<evidence type="ECO:0000256" key="3">
    <source>
        <dbReference type="ARBA" id="ARBA00022801"/>
    </source>
</evidence>
<feature type="active site" evidence="5">
    <location>
        <position position="1311"/>
    </location>
</feature>
<dbReference type="InterPro" id="IPR011050">
    <property type="entry name" value="Pectin_lyase_fold/virulence"/>
</dbReference>
<protein>
    <submittedName>
        <fullName evidence="8">Pectinesterase family protein</fullName>
    </submittedName>
</protein>
<dbReference type="InterPro" id="IPR012334">
    <property type="entry name" value="Pectin_lyas_fold"/>
</dbReference>
<evidence type="ECO:0000256" key="1">
    <source>
        <dbReference type="ARBA" id="ARBA00008891"/>
    </source>
</evidence>
<feature type="region of interest" description="Disordered" evidence="6">
    <location>
        <begin position="42"/>
        <end position="89"/>
    </location>
</feature>
<dbReference type="SUPFAM" id="SSF69360">
    <property type="entry name" value="Cell wall binding repeat"/>
    <property type="match status" value="3"/>
</dbReference>
<dbReference type="GO" id="GO:0030599">
    <property type="term" value="F:pectinesterase activity"/>
    <property type="evidence" value="ECO:0007669"/>
    <property type="project" value="InterPro"/>
</dbReference>
<feature type="compositionally biased region" description="Low complexity" evidence="6">
    <location>
        <begin position="76"/>
        <end position="89"/>
    </location>
</feature>
<gene>
    <name evidence="8" type="ORF">PO250_10305</name>
</gene>
<evidence type="ECO:0000256" key="5">
    <source>
        <dbReference type="PROSITE-ProRule" id="PRU10040"/>
    </source>
</evidence>